<sequence length="103" mass="10729">MRKPVSHSITNRLCALQAAMVVLAISLMAFAPPAEGRMIILPLSPGATTGLVNDLHSLDARPLDGGPLPGSVVVVANRADLFMNMLWTGRLVIAAPNAGCGRT</sequence>
<evidence type="ECO:0000313" key="2">
    <source>
        <dbReference type="Proteomes" id="UP000722336"/>
    </source>
</evidence>
<comment type="caution">
    <text evidence="1">The sequence shown here is derived from an EMBL/GenBank/DDBJ whole genome shotgun (WGS) entry which is preliminary data.</text>
</comment>
<evidence type="ECO:0000313" key="1">
    <source>
        <dbReference type="EMBL" id="MBV7255674.1"/>
    </source>
</evidence>
<proteinExistence type="predicted"/>
<gene>
    <name evidence="1" type="ORF">KCG44_02610</name>
</gene>
<dbReference type="Proteomes" id="UP000722336">
    <property type="component" value="Unassembled WGS sequence"/>
</dbReference>
<dbReference type="RefSeq" id="WP_218444030.1">
    <property type="nucleotide sequence ID" value="NZ_JAGSPA010000001.1"/>
</dbReference>
<name>A0ABS6SB82_9SPHN</name>
<accession>A0ABS6SB82</accession>
<reference evidence="1 2" key="1">
    <citation type="submission" date="2021-04" db="EMBL/GenBank/DDBJ databases">
        <authorList>
            <person name="Pira H."/>
            <person name="Risdian C."/>
            <person name="Wink J."/>
        </authorList>
    </citation>
    <scope>NUCLEOTIDE SEQUENCE [LARGE SCALE GENOMIC DNA]</scope>
    <source>
        <strain evidence="1 2">WHA3</strain>
    </source>
</reference>
<protein>
    <submittedName>
        <fullName evidence="1">Uncharacterized protein</fullName>
    </submittedName>
</protein>
<keyword evidence="2" id="KW-1185">Reference proteome</keyword>
<dbReference type="EMBL" id="JAGSPA010000001">
    <property type="protein sequence ID" value="MBV7255674.1"/>
    <property type="molecule type" value="Genomic_DNA"/>
</dbReference>
<organism evidence="1 2">
    <name type="scientific">Pacificimonas pallii</name>
    <dbReference type="NCBI Taxonomy" id="2827236"/>
    <lineage>
        <taxon>Bacteria</taxon>
        <taxon>Pseudomonadati</taxon>
        <taxon>Pseudomonadota</taxon>
        <taxon>Alphaproteobacteria</taxon>
        <taxon>Sphingomonadales</taxon>
        <taxon>Sphingosinicellaceae</taxon>
        <taxon>Pacificimonas</taxon>
    </lineage>
</organism>